<name>A0A6G8F2B9_9PROT</name>
<organism evidence="2">
    <name type="scientific">uncultured Alphaproteobacteria bacterium</name>
    <dbReference type="NCBI Taxonomy" id="91750"/>
    <lineage>
        <taxon>Bacteria</taxon>
        <taxon>Pseudomonadati</taxon>
        <taxon>Pseudomonadota</taxon>
        <taxon>Alphaproteobacteria</taxon>
        <taxon>environmental samples</taxon>
    </lineage>
</organism>
<evidence type="ECO:0000313" key="2">
    <source>
        <dbReference type="EMBL" id="QIM10393.1"/>
    </source>
</evidence>
<proteinExistence type="predicted"/>
<feature type="coiled-coil region" evidence="1">
    <location>
        <begin position="5"/>
        <end position="39"/>
    </location>
</feature>
<reference evidence="2" key="1">
    <citation type="journal article" date="2020" name="J. ISSAAS">
        <title>Lactobacilli and other gastrointestinal microbiota of Peromyscus leucopus, reservoir host for agents of Lyme disease and other zoonoses in North America.</title>
        <authorList>
            <person name="Milovic A."/>
            <person name="Bassam K."/>
            <person name="Shao H."/>
            <person name="Chatzistamou I."/>
            <person name="Tufts D.M."/>
            <person name="Diuk-Wasser M."/>
            <person name="Barbour A.G."/>
        </authorList>
    </citation>
    <scope>NUCLEOTIDE SEQUENCE</scope>
    <source>
        <strain evidence="2">LL90</strain>
    </source>
</reference>
<evidence type="ECO:0000256" key="1">
    <source>
        <dbReference type="SAM" id="Coils"/>
    </source>
</evidence>
<protein>
    <submittedName>
        <fullName evidence="2">Uncharacterized protein</fullName>
    </submittedName>
</protein>
<dbReference type="EMBL" id="MN990730">
    <property type="protein sequence ID" value="QIM10393.1"/>
    <property type="molecule type" value="Genomic_DNA"/>
</dbReference>
<gene>
    <name evidence="2" type="ORF">PlAlph_2850</name>
</gene>
<accession>A0A6G8F2B9</accession>
<dbReference type="AlphaFoldDB" id="A0A6G8F2B9"/>
<keyword evidence="1" id="KW-0175">Coiled coil</keyword>
<sequence length="59" mass="6516">MSEAKKTTAAALDELEISLQKLELAAKEKSLSVARLKQSARMSIEKIDRLTSTLNQVVK</sequence>